<protein>
    <submittedName>
        <fullName evidence="3">Uncharacterized protein</fullName>
    </submittedName>
</protein>
<dbReference type="Proteomes" id="UP001211894">
    <property type="component" value="Unassembled WGS sequence"/>
</dbReference>
<evidence type="ECO:0000313" key="3">
    <source>
        <dbReference type="EMBL" id="MDA7026895.1"/>
    </source>
</evidence>
<evidence type="ECO:0000313" key="4">
    <source>
        <dbReference type="Proteomes" id="UP001211894"/>
    </source>
</evidence>
<feature type="compositionally biased region" description="Polar residues" evidence="1">
    <location>
        <begin position="62"/>
        <end position="73"/>
    </location>
</feature>
<sequence length="147" mass="16803">MLDFILDNPIMMAIIVGAISLIFNRIGKNDEEEQNKKTPTRSKTQAQKQKPKRQHKQDDKPSAQTVTKQQTSDVMAELNRIKTEAERSLPAVKRAIKKQSSSLHVKENEKLLNMNKNTVVQGIVLGEVFGPPRSKKPHYTMRRRSKN</sequence>
<feature type="transmembrane region" description="Helical" evidence="2">
    <location>
        <begin position="6"/>
        <end position="27"/>
    </location>
</feature>
<accession>A0ABT4X3N0</accession>
<keyword evidence="2" id="KW-0472">Membrane</keyword>
<keyword evidence="2" id="KW-0812">Transmembrane</keyword>
<keyword evidence="4" id="KW-1185">Reference proteome</keyword>
<reference evidence="3 4" key="1">
    <citation type="submission" date="2023-01" db="EMBL/GenBank/DDBJ databases">
        <title>Bacillus changyiensis sp. nov., isolated from a coastal deposit.</title>
        <authorList>
            <person name="Xiao G."/>
            <person name="Lai Q."/>
            <person name="Hu Z."/>
            <person name="Shao Z."/>
        </authorList>
    </citation>
    <scope>NUCLEOTIDE SEQUENCE [LARGE SCALE GENOMIC DNA]</scope>
    <source>
        <strain evidence="3 4">CLL-7-23</strain>
    </source>
</reference>
<dbReference type="EMBL" id="JAQKAB010000006">
    <property type="protein sequence ID" value="MDA7026895.1"/>
    <property type="molecule type" value="Genomic_DNA"/>
</dbReference>
<organism evidence="3 4">
    <name type="scientific">Bacillus changyiensis</name>
    <dbReference type="NCBI Taxonomy" id="3004103"/>
    <lineage>
        <taxon>Bacteria</taxon>
        <taxon>Bacillati</taxon>
        <taxon>Bacillota</taxon>
        <taxon>Bacilli</taxon>
        <taxon>Bacillales</taxon>
        <taxon>Bacillaceae</taxon>
        <taxon>Bacillus</taxon>
    </lineage>
</organism>
<keyword evidence="2" id="KW-1133">Transmembrane helix</keyword>
<gene>
    <name evidence="3" type="ORF">PJ311_09775</name>
</gene>
<evidence type="ECO:0000256" key="2">
    <source>
        <dbReference type="SAM" id="Phobius"/>
    </source>
</evidence>
<feature type="region of interest" description="Disordered" evidence="1">
    <location>
        <begin position="31"/>
        <end position="73"/>
    </location>
</feature>
<comment type="caution">
    <text evidence="3">The sequence shown here is derived from an EMBL/GenBank/DDBJ whole genome shotgun (WGS) entry which is preliminary data.</text>
</comment>
<dbReference type="RefSeq" id="WP_271340757.1">
    <property type="nucleotide sequence ID" value="NZ_JAQKAB010000006.1"/>
</dbReference>
<name>A0ABT4X3N0_9BACI</name>
<evidence type="ECO:0000256" key="1">
    <source>
        <dbReference type="SAM" id="MobiDB-lite"/>
    </source>
</evidence>
<proteinExistence type="predicted"/>